<dbReference type="CDD" id="cd00143">
    <property type="entry name" value="PP2Cc"/>
    <property type="match status" value="1"/>
</dbReference>
<dbReference type="Gene3D" id="3.60.40.10">
    <property type="entry name" value="PPM-type phosphatase domain"/>
    <property type="match status" value="1"/>
</dbReference>
<name>A0A543CJR4_9ACTN</name>
<evidence type="ECO:0000313" key="3">
    <source>
        <dbReference type="Proteomes" id="UP000316096"/>
    </source>
</evidence>
<dbReference type="PANTHER" id="PTHR47992">
    <property type="entry name" value="PROTEIN PHOSPHATASE"/>
    <property type="match status" value="1"/>
</dbReference>
<dbReference type="Proteomes" id="UP000316096">
    <property type="component" value="Unassembled WGS sequence"/>
</dbReference>
<dbReference type="AlphaFoldDB" id="A0A543CJR4"/>
<dbReference type="EMBL" id="VFOZ01000001">
    <property type="protein sequence ID" value="TQL97352.1"/>
    <property type="molecule type" value="Genomic_DNA"/>
</dbReference>
<accession>A0A543CJR4</accession>
<proteinExistence type="predicted"/>
<dbReference type="SUPFAM" id="SSF81606">
    <property type="entry name" value="PP2C-like"/>
    <property type="match status" value="1"/>
</dbReference>
<keyword evidence="3" id="KW-1185">Reference proteome</keyword>
<organism evidence="2 3">
    <name type="scientific">Actinoallomurus bryophytorum</name>
    <dbReference type="NCBI Taxonomy" id="1490222"/>
    <lineage>
        <taxon>Bacteria</taxon>
        <taxon>Bacillati</taxon>
        <taxon>Actinomycetota</taxon>
        <taxon>Actinomycetes</taxon>
        <taxon>Streptosporangiales</taxon>
        <taxon>Thermomonosporaceae</taxon>
        <taxon>Actinoallomurus</taxon>
    </lineage>
</organism>
<evidence type="ECO:0000259" key="1">
    <source>
        <dbReference type="PROSITE" id="PS51746"/>
    </source>
</evidence>
<dbReference type="InterPro" id="IPR001932">
    <property type="entry name" value="PPM-type_phosphatase-like_dom"/>
</dbReference>
<evidence type="ECO:0000313" key="2">
    <source>
        <dbReference type="EMBL" id="TQL97352.1"/>
    </source>
</evidence>
<dbReference type="SMART" id="SM00331">
    <property type="entry name" value="PP2C_SIG"/>
    <property type="match status" value="1"/>
</dbReference>
<reference evidence="2 3" key="1">
    <citation type="submission" date="2019-06" db="EMBL/GenBank/DDBJ databases">
        <title>Sequencing the genomes of 1000 actinobacteria strains.</title>
        <authorList>
            <person name="Klenk H.-P."/>
        </authorList>
    </citation>
    <scope>NUCLEOTIDE SEQUENCE [LARGE SCALE GENOMIC DNA]</scope>
    <source>
        <strain evidence="2 3">DSM 102200</strain>
    </source>
</reference>
<dbReference type="InterPro" id="IPR015655">
    <property type="entry name" value="PP2C"/>
</dbReference>
<gene>
    <name evidence="2" type="ORF">FB559_2932</name>
</gene>
<dbReference type="PROSITE" id="PS51746">
    <property type="entry name" value="PPM_2"/>
    <property type="match status" value="1"/>
</dbReference>
<comment type="caution">
    <text evidence="2">The sequence shown here is derived from an EMBL/GenBank/DDBJ whole genome shotgun (WGS) entry which is preliminary data.</text>
</comment>
<protein>
    <submittedName>
        <fullName evidence="2">Serine/threonine protein phosphatase PrpC</fullName>
    </submittedName>
</protein>
<dbReference type="InterPro" id="IPR036457">
    <property type="entry name" value="PPM-type-like_dom_sf"/>
</dbReference>
<dbReference type="Pfam" id="PF13672">
    <property type="entry name" value="PP2C_2"/>
    <property type="match status" value="1"/>
</dbReference>
<feature type="domain" description="PPM-type phosphatase" evidence="1">
    <location>
        <begin position="18"/>
        <end position="243"/>
    </location>
</feature>
<dbReference type="GO" id="GO:0004722">
    <property type="term" value="F:protein serine/threonine phosphatase activity"/>
    <property type="evidence" value="ECO:0007669"/>
    <property type="project" value="InterPro"/>
</dbReference>
<dbReference type="SMART" id="SM00332">
    <property type="entry name" value="PP2Cc"/>
    <property type="match status" value="1"/>
</dbReference>
<sequence length="261" mass="27370">MNRTAEDDIGNHMRVAIRYAAGSDVGRARENNEDSAYAGPWLLAVADGMGGHVGGEIASSLAIQALSSIDHEVPQAKLVEVVERAVLAANQAIAQKVEDEPALQSMGTTCTAMLWSGTHTALAHIGDSRAYMLREGILYQITEDHTLEKMLTGEDGAAPHLANRLVRVLDGRPERKPDLSLREALPGDRYLLCSDGLSGPVDAETMHQVMTTESDPAAAVGELISAANQGGGPDNITVIVVDVVAEGAEAAAPMVVGAAED</sequence>